<keyword evidence="2" id="KW-0813">Transport</keyword>
<keyword evidence="12" id="KW-1185">Reference proteome</keyword>
<organism evidence="11 12">
    <name type="scientific">Hydrogenovibrio thermophilus</name>
    <dbReference type="NCBI Taxonomy" id="265883"/>
    <lineage>
        <taxon>Bacteria</taxon>
        <taxon>Pseudomonadati</taxon>
        <taxon>Pseudomonadota</taxon>
        <taxon>Gammaproteobacteria</taxon>
        <taxon>Thiotrichales</taxon>
        <taxon>Piscirickettsiaceae</taxon>
        <taxon>Hydrogenovibrio</taxon>
    </lineage>
</organism>
<dbReference type="Proteomes" id="UP000285478">
    <property type="component" value="Chromosome"/>
</dbReference>
<dbReference type="SUPFAM" id="SSF52540">
    <property type="entry name" value="P-loop containing nucleoside triphosphate hydrolases"/>
    <property type="match status" value="2"/>
</dbReference>
<feature type="domain" description="ABC transporter" evidence="10">
    <location>
        <begin position="254"/>
        <end position="499"/>
    </location>
</feature>
<keyword evidence="3" id="KW-1003">Cell membrane</keyword>
<protein>
    <submittedName>
        <fullName evidence="11">ABC transporter ATP-binding protein</fullName>
    </submittedName>
</protein>
<evidence type="ECO:0000256" key="9">
    <source>
        <dbReference type="ARBA" id="ARBA00023136"/>
    </source>
</evidence>
<evidence type="ECO:0000256" key="1">
    <source>
        <dbReference type="ARBA" id="ARBA00004202"/>
    </source>
</evidence>
<dbReference type="CDD" id="cd03215">
    <property type="entry name" value="ABC_Carb_Monos_II"/>
    <property type="match status" value="1"/>
</dbReference>
<evidence type="ECO:0000313" key="11">
    <source>
        <dbReference type="EMBL" id="QAB15954.1"/>
    </source>
</evidence>
<dbReference type="InterPro" id="IPR027417">
    <property type="entry name" value="P-loop_NTPase"/>
</dbReference>
<name>A0A410H4U9_9GAMM</name>
<keyword evidence="7 11" id="KW-0067">ATP-binding</keyword>
<dbReference type="InterPro" id="IPR017871">
    <property type="entry name" value="ABC_transporter-like_CS"/>
</dbReference>
<dbReference type="CDD" id="cd03216">
    <property type="entry name" value="ABC_Carb_Monos_I"/>
    <property type="match status" value="1"/>
</dbReference>
<evidence type="ECO:0000256" key="7">
    <source>
        <dbReference type="ARBA" id="ARBA00022840"/>
    </source>
</evidence>
<comment type="subcellular location">
    <subcellularLocation>
        <location evidence="1">Cell membrane</location>
        <topology evidence="1">Peripheral membrane protein</topology>
    </subcellularLocation>
</comment>
<dbReference type="InterPro" id="IPR003593">
    <property type="entry name" value="AAA+_ATPase"/>
</dbReference>
<reference evidence="11 12" key="1">
    <citation type="journal article" date="2018" name="Environ. Microbiol.">
        <title>Genomes of ubiquitous marine and hypersaline Hydrogenovibrio, Thiomicrorhabdus and Thiomicrospira spp. encode a diversity of mechanisms to sustain chemolithoautotrophy in heterogeneous environments.</title>
        <authorList>
            <person name="Scott K.M."/>
            <person name="Williams J."/>
            <person name="Porter C.M.B."/>
            <person name="Russel S."/>
            <person name="Harmer T.L."/>
            <person name="Paul J.H."/>
            <person name="Antonen K.M."/>
            <person name="Bridges M.K."/>
            <person name="Camper G.J."/>
            <person name="Campla C.K."/>
            <person name="Casella L.G."/>
            <person name="Chase E."/>
            <person name="Conrad J.W."/>
            <person name="Cruz M.C."/>
            <person name="Dunlap D.S."/>
            <person name="Duran L."/>
            <person name="Fahsbender E.M."/>
            <person name="Goldsmith D.B."/>
            <person name="Keeley R.F."/>
            <person name="Kondoff M.R."/>
            <person name="Kussy B.I."/>
            <person name="Lane M.K."/>
            <person name="Lawler S."/>
            <person name="Leigh B.A."/>
            <person name="Lewis C."/>
            <person name="Lostal L.M."/>
            <person name="Marking D."/>
            <person name="Mancera P.A."/>
            <person name="McClenthan E.C."/>
            <person name="McIntyre E.A."/>
            <person name="Mine J.A."/>
            <person name="Modi S."/>
            <person name="Moore B.D."/>
            <person name="Morgan W.A."/>
            <person name="Nelson K.M."/>
            <person name="Nguyen K.N."/>
            <person name="Ogburn N."/>
            <person name="Parrino D.G."/>
            <person name="Pedapudi A.D."/>
            <person name="Pelham R.P."/>
            <person name="Preece A.M."/>
            <person name="Rampersad E.A."/>
            <person name="Richardson J.C."/>
            <person name="Rodgers C.M."/>
            <person name="Schaffer B.L."/>
            <person name="Sheridan N.E."/>
            <person name="Solone M.R."/>
            <person name="Staley Z.R."/>
            <person name="Tabuchi M."/>
            <person name="Waide R.J."/>
            <person name="Wanjugi P.W."/>
            <person name="Young S."/>
            <person name="Clum A."/>
            <person name="Daum C."/>
            <person name="Huntemann M."/>
            <person name="Ivanova N."/>
            <person name="Kyrpides N."/>
            <person name="Mikhailova N."/>
            <person name="Palaniappan K."/>
            <person name="Pillay M."/>
            <person name="Reddy T.B.K."/>
            <person name="Shapiro N."/>
            <person name="Stamatis D."/>
            <person name="Varghese N."/>
            <person name="Woyke T."/>
            <person name="Boden R."/>
            <person name="Freyermuth S.K."/>
            <person name="Kerfeld C.A."/>
        </authorList>
    </citation>
    <scope>NUCLEOTIDE SEQUENCE [LARGE SCALE GENOMIC DNA]</scope>
    <source>
        <strain evidence="11 12">JR-2</strain>
    </source>
</reference>
<sequence>MTEPRLQLENITKRFPGCLANDQVNLNILPGEIHALLGENGAGKSTLVKMIYGLLKPDEGQMLWEGQAVDIDSPKTARHYGIGMVFQHFSLFNAMTVLENIAVGMDEAFDLKALEKRILNVSADYGLHIDPKKLIHDLSVGERQRVEIIRCLLQHPKLLIMDEPTSVLTPQEVDKLFVTLRRLSSEGVSILYISHKLDEIKTLCHRATILRGGQFIQEIDPTQETAASMAQLMVGQKIIPPKRQSNKTFEDDVIQVQHLSLKSSQPFGNDLKDINFTISQGEVLGIAGIAGNGQTELLSALSGEADTDVDTIIIHGRPSGNLPSNQRRMIGMAYVPEERLGHASVPDNALHENAFLSGYQAKKLHHRGFINFKKRNEYAQMVCDKYNVKHAGIGSAAKSLSGGNLQKFIVGREIEQGPSLLIAAQPTWGVDAGAAAAIHQSILDLAEKGSAVLVLSQDLDEIFEVCDSVCVIYEGTLSDAYPISDISREEIGLLMGGITTPEGGHNHVA</sequence>
<dbReference type="GO" id="GO:0016887">
    <property type="term" value="F:ATP hydrolysis activity"/>
    <property type="evidence" value="ECO:0007669"/>
    <property type="project" value="InterPro"/>
</dbReference>
<proteinExistence type="predicted"/>
<dbReference type="InterPro" id="IPR003439">
    <property type="entry name" value="ABC_transporter-like_ATP-bd"/>
</dbReference>
<dbReference type="PROSITE" id="PS50893">
    <property type="entry name" value="ABC_TRANSPORTER_2"/>
    <property type="match status" value="2"/>
</dbReference>
<dbReference type="PANTHER" id="PTHR43790">
    <property type="entry name" value="CARBOHYDRATE TRANSPORT ATP-BINDING PROTEIN MG119-RELATED"/>
    <property type="match status" value="1"/>
</dbReference>
<evidence type="ECO:0000256" key="4">
    <source>
        <dbReference type="ARBA" id="ARBA00022597"/>
    </source>
</evidence>
<dbReference type="GO" id="GO:0005886">
    <property type="term" value="C:plasma membrane"/>
    <property type="evidence" value="ECO:0007669"/>
    <property type="project" value="UniProtKB-SubCell"/>
</dbReference>
<evidence type="ECO:0000259" key="10">
    <source>
        <dbReference type="PROSITE" id="PS50893"/>
    </source>
</evidence>
<dbReference type="AlphaFoldDB" id="A0A410H4U9"/>
<evidence type="ECO:0000313" key="12">
    <source>
        <dbReference type="Proteomes" id="UP000285478"/>
    </source>
</evidence>
<dbReference type="FunFam" id="3.40.50.300:FF:000127">
    <property type="entry name" value="Ribose import ATP-binding protein RbsA"/>
    <property type="match status" value="1"/>
</dbReference>
<dbReference type="GO" id="GO:0005524">
    <property type="term" value="F:ATP binding"/>
    <property type="evidence" value="ECO:0007669"/>
    <property type="project" value="UniProtKB-KW"/>
</dbReference>
<evidence type="ECO:0000256" key="3">
    <source>
        <dbReference type="ARBA" id="ARBA00022475"/>
    </source>
</evidence>
<dbReference type="Pfam" id="PF00005">
    <property type="entry name" value="ABC_tran"/>
    <property type="match status" value="2"/>
</dbReference>
<evidence type="ECO:0000256" key="2">
    <source>
        <dbReference type="ARBA" id="ARBA00022448"/>
    </source>
</evidence>
<evidence type="ECO:0000256" key="6">
    <source>
        <dbReference type="ARBA" id="ARBA00022741"/>
    </source>
</evidence>
<evidence type="ECO:0000256" key="8">
    <source>
        <dbReference type="ARBA" id="ARBA00022967"/>
    </source>
</evidence>
<keyword evidence="9" id="KW-0472">Membrane</keyword>
<dbReference type="EMBL" id="CP035033">
    <property type="protein sequence ID" value="QAB15954.1"/>
    <property type="molecule type" value="Genomic_DNA"/>
</dbReference>
<keyword evidence="5" id="KW-0677">Repeat</keyword>
<dbReference type="PANTHER" id="PTHR43790:SF4">
    <property type="entry name" value="GUANOSINE IMPORT ATP-BINDING PROTEIN NUPO"/>
    <property type="match status" value="1"/>
</dbReference>
<feature type="domain" description="ABC transporter" evidence="10">
    <location>
        <begin position="6"/>
        <end position="237"/>
    </location>
</feature>
<dbReference type="Gene3D" id="3.40.50.300">
    <property type="entry name" value="P-loop containing nucleotide triphosphate hydrolases"/>
    <property type="match status" value="2"/>
</dbReference>
<evidence type="ECO:0000256" key="5">
    <source>
        <dbReference type="ARBA" id="ARBA00022737"/>
    </source>
</evidence>
<keyword evidence="8" id="KW-1278">Translocase</keyword>
<dbReference type="SMART" id="SM00382">
    <property type="entry name" value="AAA"/>
    <property type="match status" value="1"/>
</dbReference>
<dbReference type="RefSeq" id="WP_128385278.1">
    <property type="nucleotide sequence ID" value="NZ_CP035033.1"/>
</dbReference>
<keyword evidence="4" id="KW-0762">Sugar transport</keyword>
<dbReference type="KEGG" id="htr:EPV75_09880"/>
<keyword evidence="6" id="KW-0547">Nucleotide-binding</keyword>
<accession>A0A410H4U9</accession>
<gene>
    <name evidence="11" type="ORF">EPV75_09880</name>
</gene>
<dbReference type="PROSITE" id="PS00211">
    <property type="entry name" value="ABC_TRANSPORTER_1"/>
    <property type="match status" value="2"/>
</dbReference>
<dbReference type="InterPro" id="IPR050107">
    <property type="entry name" value="ABC_carbohydrate_import_ATPase"/>
</dbReference>